<reference evidence="2 3" key="1">
    <citation type="submission" date="2016-05" db="EMBL/GenBank/DDBJ databases">
        <title>A degradative enzymes factory behind the ericoid mycorrhizal symbiosis.</title>
        <authorList>
            <consortium name="DOE Joint Genome Institute"/>
            <person name="Martino E."/>
            <person name="Morin E."/>
            <person name="Grelet G."/>
            <person name="Kuo A."/>
            <person name="Kohler A."/>
            <person name="Daghino S."/>
            <person name="Barry K."/>
            <person name="Choi C."/>
            <person name="Cichocki N."/>
            <person name="Clum A."/>
            <person name="Copeland A."/>
            <person name="Hainaut M."/>
            <person name="Haridas S."/>
            <person name="Labutti K."/>
            <person name="Lindquist E."/>
            <person name="Lipzen A."/>
            <person name="Khouja H.-R."/>
            <person name="Murat C."/>
            <person name="Ohm R."/>
            <person name="Olson A."/>
            <person name="Spatafora J."/>
            <person name="Veneault-Fourrey C."/>
            <person name="Henrissat B."/>
            <person name="Grigoriev I."/>
            <person name="Martin F."/>
            <person name="Perotto S."/>
        </authorList>
    </citation>
    <scope>NUCLEOTIDE SEQUENCE [LARGE SCALE GENOMIC DNA]</scope>
    <source>
        <strain evidence="2 3">UAMH 7357</strain>
    </source>
</reference>
<name>A0A2J6QM63_9HELO</name>
<accession>A0A2J6QM63</accession>
<evidence type="ECO:0000313" key="3">
    <source>
        <dbReference type="Proteomes" id="UP000235672"/>
    </source>
</evidence>
<dbReference type="AlphaFoldDB" id="A0A2J6QM63"/>
<organism evidence="2 3">
    <name type="scientific">Hyaloscypha hepaticicola</name>
    <dbReference type="NCBI Taxonomy" id="2082293"/>
    <lineage>
        <taxon>Eukaryota</taxon>
        <taxon>Fungi</taxon>
        <taxon>Dikarya</taxon>
        <taxon>Ascomycota</taxon>
        <taxon>Pezizomycotina</taxon>
        <taxon>Leotiomycetes</taxon>
        <taxon>Helotiales</taxon>
        <taxon>Hyaloscyphaceae</taxon>
        <taxon>Hyaloscypha</taxon>
    </lineage>
</organism>
<proteinExistence type="predicted"/>
<dbReference type="EMBL" id="KZ613466">
    <property type="protein sequence ID" value="PMD27367.1"/>
    <property type="molecule type" value="Genomic_DNA"/>
</dbReference>
<feature type="compositionally biased region" description="Basic and acidic residues" evidence="1">
    <location>
        <begin position="110"/>
        <end position="119"/>
    </location>
</feature>
<keyword evidence="3" id="KW-1185">Reference proteome</keyword>
<sequence>MRGKFCLCGPLAGLCGQSATTNLRLALALEDLTVQPHARSEMRNSLIWGFWRHLANQGVKKRQRSANWVFPTVASGRFSVALAGGVSAPSAIFSSGRSLPLTSKNGPLQRNDETLKRETGSLAGDQMR</sequence>
<protein>
    <submittedName>
        <fullName evidence="2">Uncharacterized protein</fullName>
    </submittedName>
</protein>
<feature type="compositionally biased region" description="Polar residues" evidence="1">
    <location>
        <begin position="94"/>
        <end position="108"/>
    </location>
</feature>
<evidence type="ECO:0000256" key="1">
    <source>
        <dbReference type="SAM" id="MobiDB-lite"/>
    </source>
</evidence>
<gene>
    <name evidence="2" type="ORF">NA56DRAFT_697548</name>
</gene>
<evidence type="ECO:0000313" key="2">
    <source>
        <dbReference type="EMBL" id="PMD27367.1"/>
    </source>
</evidence>
<dbReference type="Proteomes" id="UP000235672">
    <property type="component" value="Unassembled WGS sequence"/>
</dbReference>
<feature type="region of interest" description="Disordered" evidence="1">
    <location>
        <begin position="94"/>
        <end position="128"/>
    </location>
</feature>